<evidence type="ECO:0000256" key="2">
    <source>
        <dbReference type="ARBA" id="ARBA00022840"/>
    </source>
</evidence>
<dbReference type="InterPro" id="IPR041451">
    <property type="entry name" value="RecD2_SH13"/>
</dbReference>
<evidence type="ECO:0000259" key="5">
    <source>
        <dbReference type="Pfam" id="PF14490"/>
    </source>
</evidence>
<reference evidence="7 8" key="1">
    <citation type="submission" date="2022-06" db="EMBL/GenBank/DDBJ databases">
        <title>Sequencing the genomes of 1000 actinobacteria strains.</title>
        <authorList>
            <person name="Klenk H.-P."/>
        </authorList>
    </citation>
    <scope>NUCLEOTIDE SEQUENCE [LARGE SCALE GENOMIC DNA]</scope>
    <source>
        <strain evidence="7 8">DSM 41656</strain>
    </source>
</reference>
<dbReference type="InterPro" id="IPR050534">
    <property type="entry name" value="Coronavir_polyprotein_1ab"/>
</dbReference>
<dbReference type="Pfam" id="PF13538">
    <property type="entry name" value="UvrD_C_2"/>
    <property type="match status" value="1"/>
</dbReference>
<dbReference type="InterPro" id="IPR010994">
    <property type="entry name" value="RuvA_2-like"/>
</dbReference>
<dbReference type="InterPro" id="IPR027417">
    <property type="entry name" value="P-loop_NTPase"/>
</dbReference>
<dbReference type="SUPFAM" id="SSF52540">
    <property type="entry name" value="P-loop containing nucleoside triphosphate hydrolases"/>
    <property type="match status" value="2"/>
</dbReference>
<keyword evidence="2 3" id="KW-0067">ATP-binding</keyword>
<comment type="caution">
    <text evidence="7">The sequence shown here is derived from an EMBL/GenBank/DDBJ whole genome shotgun (WGS) entry which is preliminary data.</text>
</comment>
<dbReference type="PANTHER" id="PTHR43788">
    <property type="entry name" value="DNA2/NAM7 HELICASE FAMILY MEMBER"/>
    <property type="match status" value="1"/>
</dbReference>
<feature type="domain" description="ATP-dependent RecD2 DNA helicase SH3" evidence="6">
    <location>
        <begin position="541"/>
        <end position="599"/>
    </location>
</feature>
<dbReference type="PANTHER" id="PTHR43788:SF6">
    <property type="entry name" value="DNA HELICASE B"/>
    <property type="match status" value="1"/>
</dbReference>
<dbReference type="EMBL" id="JAMZDX010000002">
    <property type="protein sequence ID" value="MCP2309274.1"/>
    <property type="molecule type" value="Genomic_DNA"/>
</dbReference>
<sequence length="720" mass="78904">MHPGETLRLTGSFAVHPSYGREFRASGCQYVEPATIHAIRTYLASGLVRGIGPKLADAIVDEFKLDTLQIIDTAPERLLEVHLIGPSRYREIVAAWQAHQEIRQLMVLLQSAGISATHAPRIVRHFRIDLQEAQEVTDVLEIVQATPYRLTEVYGIGFVTADRLALWLGLPERSPQRLQAAMLHSLENAGGHCFLWEKQLYRKTIKNLGEDESLADLLPAELASLVADQRVIAQDIPNGTGRLLPAVFTPRLHAAESSVASRVARLRATGTRLATLGARRNGPLEVLDGAVELAPAQKAAVRMALTEPVSVLTGGPGCGKSFTVRTIVDLVEAASGRVALAAPTGRAAKRLAELTGRSATTVHRLIKGRREDESTPVSLFEANDPLDADLIVIDEASMLDLPLLDRLLGKLAPGVHLLLVGDVHQLPSVGPGQVLRDLLAVDELPRTELVDIFRQSQDSAIVTNAREINHGRSIRNGADFWFIDVRRPEDGTLPEPQEIQDTVVDIVTRRLPERYGLNTCDIQVLAPGTKGPLGTHDLGLAIQAKVNPHRDNTPQHFADGRPYRRGDRVIAVRNDPRKGVVNGTTGKVTEIDAKERQLRMRTDDDGTEVVYAWDELDELFHAYAITVHRAQGSEYPMVVVPLTMSGPSYLLLRRNLLYTAVTRAKQMLVLVGDPNALERAISQPADRRNTSLAVRVREALTGTVVLPRPSRAVDGQASLY</sequence>
<name>A0ABT1IW30_9ACTN</name>
<dbReference type="CDD" id="cd18809">
    <property type="entry name" value="SF1_C_RecD"/>
    <property type="match status" value="1"/>
</dbReference>
<keyword evidence="3" id="KW-0238">DNA-binding</keyword>
<feature type="domain" description="ATP-dependent RecD2 DNA helicase-like helix-hairpin-helix" evidence="5">
    <location>
        <begin position="99"/>
        <end position="194"/>
    </location>
</feature>
<dbReference type="Proteomes" id="UP001206483">
    <property type="component" value="Unassembled WGS sequence"/>
</dbReference>
<comment type="similarity">
    <text evidence="3">Belongs to the RecD family. RecD2 subfamily.</text>
</comment>
<dbReference type="Pfam" id="PF14490">
    <property type="entry name" value="HHH_RecD2"/>
    <property type="match status" value="1"/>
</dbReference>
<keyword evidence="8" id="KW-1185">Reference proteome</keyword>
<dbReference type="GO" id="GO:0008854">
    <property type="term" value="F:exodeoxyribonuclease V activity"/>
    <property type="evidence" value="ECO:0007669"/>
    <property type="project" value="UniProtKB-EC"/>
</dbReference>
<evidence type="ECO:0000256" key="3">
    <source>
        <dbReference type="HAMAP-Rule" id="MF_01488"/>
    </source>
</evidence>
<dbReference type="EC" id="5.6.2.3" evidence="3"/>
<dbReference type="Pfam" id="PF18335">
    <property type="entry name" value="SH3_13"/>
    <property type="match status" value="1"/>
</dbReference>
<dbReference type="HAMAP" id="MF_01488">
    <property type="entry name" value="RecD2"/>
    <property type="match status" value="1"/>
</dbReference>
<gene>
    <name evidence="3" type="primary">recD2</name>
    <name evidence="7" type="ORF">FHR36_002398</name>
</gene>
<accession>A0ABT1IW30</accession>
<dbReference type="Gene3D" id="1.10.150.20">
    <property type="entry name" value="5' to 3' exonuclease, C-terminal subdomain"/>
    <property type="match status" value="1"/>
</dbReference>
<feature type="domain" description="UvrD-like helicase C-terminal" evidence="4">
    <location>
        <begin position="621"/>
        <end position="671"/>
    </location>
</feature>
<dbReference type="Gene3D" id="1.10.10.2220">
    <property type="match status" value="1"/>
</dbReference>
<dbReference type="InterPro" id="IPR006345">
    <property type="entry name" value="RecD2"/>
</dbReference>
<proteinExistence type="inferred from homology"/>
<feature type="binding site" evidence="3">
    <location>
        <begin position="317"/>
        <end position="321"/>
    </location>
    <ligand>
        <name>ATP</name>
        <dbReference type="ChEBI" id="CHEBI:30616"/>
    </ligand>
</feature>
<keyword evidence="3 7" id="KW-0378">Hydrolase</keyword>
<evidence type="ECO:0000259" key="4">
    <source>
        <dbReference type="Pfam" id="PF13538"/>
    </source>
</evidence>
<dbReference type="CDD" id="cd17933">
    <property type="entry name" value="DEXSc_RecD-like"/>
    <property type="match status" value="1"/>
</dbReference>
<evidence type="ECO:0000313" key="8">
    <source>
        <dbReference type="Proteomes" id="UP001206483"/>
    </source>
</evidence>
<dbReference type="Gene3D" id="2.30.30.940">
    <property type="match status" value="1"/>
</dbReference>
<evidence type="ECO:0000259" key="6">
    <source>
        <dbReference type="Pfam" id="PF18335"/>
    </source>
</evidence>
<evidence type="ECO:0000256" key="1">
    <source>
        <dbReference type="ARBA" id="ARBA00022741"/>
    </source>
</evidence>
<dbReference type="Gene3D" id="3.40.50.300">
    <property type="entry name" value="P-loop containing nucleotide triphosphate hydrolases"/>
    <property type="match status" value="2"/>
</dbReference>
<protein>
    <recommendedName>
        <fullName evidence="3">ATP-dependent RecD2 DNA helicase</fullName>
        <ecNumber evidence="3">5.6.2.3</ecNumber>
    </recommendedName>
    <alternativeName>
        <fullName evidence="3">DNA 5'-3' helicase subunit RecD2</fullName>
    </alternativeName>
</protein>
<dbReference type="Pfam" id="PF13604">
    <property type="entry name" value="AAA_30"/>
    <property type="match status" value="1"/>
</dbReference>
<dbReference type="NCBIfam" id="TIGR01448">
    <property type="entry name" value="recD_rel"/>
    <property type="match status" value="1"/>
</dbReference>
<dbReference type="SUPFAM" id="SSF47781">
    <property type="entry name" value="RuvA domain 2-like"/>
    <property type="match status" value="1"/>
</dbReference>
<comment type="function">
    <text evidence="3">DNA-dependent ATPase and ATP-dependent 5'-3' DNA helicase. Has no activity on blunt DNA or DNA with 3'-overhangs, requires at least 10 bases of 5'-ssDNA for helicase activity.</text>
</comment>
<keyword evidence="1 3" id="KW-0547">Nucleotide-binding</keyword>
<dbReference type="Pfam" id="PF14520">
    <property type="entry name" value="HHH_5"/>
    <property type="match status" value="1"/>
</dbReference>
<keyword evidence="3" id="KW-0413">Isomerase</keyword>
<comment type="catalytic activity">
    <reaction evidence="3">
        <text>ATP + H2O = ADP + phosphate + H(+)</text>
        <dbReference type="Rhea" id="RHEA:13065"/>
        <dbReference type="ChEBI" id="CHEBI:15377"/>
        <dbReference type="ChEBI" id="CHEBI:15378"/>
        <dbReference type="ChEBI" id="CHEBI:30616"/>
        <dbReference type="ChEBI" id="CHEBI:43474"/>
        <dbReference type="ChEBI" id="CHEBI:456216"/>
        <dbReference type="EC" id="5.6.2.3"/>
    </reaction>
</comment>
<dbReference type="InterPro" id="IPR029493">
    <property type="entry name" value="RecD2-like_HHH"/>
</dbReference>
<dbReference type="InterPro" id="IPR027785">
    <property type="entry name" value="UvrD-like_helicase_C"/>
</dbReference>
<evidence type="ECO:0000313" key="7">
    <source>
        <dbReference type="EMBL" id="MCP2309274.1"/>
    </source>
</evidence>
<organism evidence="7 8">
    <name type="scientific">Kitasatospora paracochleata</name>
    <dbReference type="NCBI Taxonomy" id="58354"/>
    <lineage>
        <taxon>Bacteria</taxon>
        <taxon>Bacillati</taxon>
        <taxon>Actinomycetota</taxon>
        <taxon>Actinomycetes</taxon>
        <taxon>Kitasatosporales</taxon>
        <taxon>Streptomycetaceae</taxon>
        <taxon>Kitasatospora</taxon>
    </lineage>
</organism>
<keyword evidence="3" id="KW-0347">Helicase</keyword>